<dbReference type="AlphaFoldDB" id="A0A1T3C520"/>
<dbReference type="InterPro" id="IPR001128">
    <property type="entry name" value="Cyt_P450"/>
</dbReference>
<dbReference type="GO" id="GO:0020037">
    <property type="term" value="F:heme binding"/>
    <property type="evidence" value="ECO:0007669"/>
    <property type="project" value="InterPro"/>
</dbReference>
<evidence type="ECO:0000256" key="9">
    <source>
        <dbReference type="PIRSR" id="PIRSR602403-1"/>
    </source>
</evidence>
<accession>A0A1T3C520</accession>
<dbReference type="Pfam" id="PF00067">
    <property type="entry name" value="p450"/>
    <property type="match status" value="1"/>
</dbReference>
<gene>
    <name evidence="12" type="ORF">A0O28_0108650</name>
</gene>
<dbReference type="PROSITE" id="PS00086">
    <property type="entry name" value="CYTOCHROME_P450"/>
    <property type="match status" value="1"/>
</dbReference>
<proteinExistence type="inferred from homology"/>
<keyword evidence="5 9" id="KW-0479">Metal-binding</keyword>
<keyword evidence="11" id="KW-0472">Membrane</keyword>
<dbReference type="GO" id="GO:0005506">
    <property type="term" value="F:iron ion binding"/>
    <property type="evidence" value="ECO:0007669"/>
    <property type="project" value="InterPro"/>
</dbReference>
<dbReference type="PANTHER" id="PTHR24305:SF175">
    <property type="entry name" value="CYTOCHROME P450 MONOOXYGENASE PKFB"/>
    <property type="match status" value="1"/>
</dbReference>
<dbReference type="PRINTS" id="PR00385">
    <property type="entry name" value="P450"/>
</dbReference>
<evidence type="ECO:0000256" key="10">
    <source>
        <dbReference type="RuleBase" id="RU000461"/>
    </source>
</evidence>
<dbReference type="Proteomes" id="UP000191004">
    <property type="component" value="Unassembled WGS sequence"/>
</dbReference>
<comment type="cofactor">
    <cofactor evidence="1 9">
        <name>heme</name>
        <dbReference type="ChEBI" id="CHEBI:30413"/>
    </cofactor>
</comment>
<dbReference type="InterPro" id="IPR050121">
    <property type="entry name" value="Cytochrome_P450_monoxygenase"/>
</dbReference>
<dbReference type="InterPro" id="IPR002403">
    <property type="entry name" value="Cyt_P450_E_grp-IV"/>
</dbReference>
<comment type="similarity">
    <text evidence="3 10">Belongs to the cytochrome P450 family.</text>
</comment>
<comment type="pathway">
    <text evidence="2">Secondary metabolite biosynthesis.</text>
</comment>
<keyword evidence="4 9" id="KW-0349">Heme</keyword>
<evidence type="ECO:0000256" key="1">
    <source>
        <dbReference type="ARBA" id="ARBA00001971"/>
    </source>
</evidence>
<evidence type="ECO:0000313" key="13">
    <source>
        <dbReference type="Proteomes" id="UP000191004"/>
    </source>
</evidence>
<evidence type="ECO:0000256" key="7">
    <source>
        <dbReference type="ARBA" id="ARBA00023004"/>
    </source>
</evidence>
<keyword evidence="11" id="KW-1133">Transmembrane helix</keyword>
<dbReference type="PRINTS" id="PR00465">
    <property type="entry name" value="EP450IV"/>
</dbReference>
<organism evidence="12 13">
    <name type="scientific">Trichoderma guizhouense</name>
    <dbReference type="NCBI Taxonomy" id="1491466"/>
    <lineage>
        <taxon>Eukaryota</taxon>
        <taxon>Fungi</taxon>
        <taxon>Dikarya</taxon>
        <taxon>Ascomycota</taxon>
        <taxon>Pezizomycotina</taxon>
        <taxon>Sordariomycetes</taxon>
        <taxon>Hypocreomycetidae</taxon>
        <taxon>Hypocreales</taxon>
        <taxon>Hypocreaceae</taxon>
        <taxon>Trichoderma</taxon>
    </lineage>
</organism>
<feature type="binding site" description="axial binding residue" evidence="9">
    <location>
        <position position="476"/>
    </location>
    <ligand>
        <name>heme</name>
        <dbReference type="ChEBI" id="CHEBI:30413"/>
    </ligand>
    <ligandPart>
        <name>Fe</name>
        <dbReference type="ChEBI" id="CHEBI:18248"/>
    </ligandPart>
</feature>
<evidence type="ECO:0000256" key="11">
    <source>
        <dbReference type="SAM" id="Phobius"/>
    </source>
</evidence>
<sequence length="553" mass="62804">MNKTLVTAINASAELFSSFRDDFNGAQLLWLAVVATIAVIFVHLFQTWWSLRHIPGPFLASLTNLQRVWWVRTGRAHLYHQAVHAKYGDIVRIGPHMVSVSNPEAIQTIYPIRSGFPKSDFYSALRPYSSERGSMLLVFNTQDEQMHKRLKSPIAPLFSLSNTVTFEGLVDDVLACLSEQLDKRFVDTTEILDFGKWVQYFAFDVMGTMSFSKRYGFLDQGRDDEGMLDAIFNYMKTAAPMTQIPWLDPWFYKNKIVHSFRRTPGMSILGVVSKAIRERLDGNDDDAGTQTSGKDFLSRFLEIHRANPDLPPWASTAWTFSNVIAGSDSVGSVMRTILWYVQSKLDQSDNLVTHPDTLQALQRELDAANLSRPYPKWNEVRDLEYLDACVQEAVRIHPPFALPFERVVPVGGVNVMGKYLPEGVFVGGNPYVVNRHKPTFGENVEDWSPERWLGGEGHKKKLEQSILTFGAGRRVCLGKYIGLFEVKKLIPFLILNYEASCHVPKCWNIGAATDRELQIQIIDPKALTVENGFFFKQEGFNCRIKKRKQSSTD</sequence>
<dbReference type="SUPFAM" id="SSF48264">
    <property type="entry name" value="Cytochrome P450"/>
    <property type="match status" value="1"/>
</dbReference>
<evidence type="ECO:0000313" key="12">
    <source>
        <dbReference type="EMBL" id="OPB36091.1"/>
    </source>
</evidence>
<comment type="caution">
    <text evidence="12">The sequence shown here is derived from an EMBL/GenBank/DDBJ whole genome shotgun (WGS) entry which is preliminary data.</text>
</comment>
<evidence type="ECO:0000256" key="3">
    <source>
        <dbReference type="ARBA" id="ARBA00010617"/>
    </source>
</evidence>
<dbReference type="OrthoDB" id="3934656at2759"/>
<dbReference type="EMBL" id="LVVK01000026">
    <property type="protein sequence ID" value="OPB36091.1"/>
    <property type="molecule type" value="Genomic_DNA"/>
</dbReference>
<keyword evidence="6 10" id="KW-0560">Oxidoreductase</keyword>
<name>A0A1T3C520_9HYPO</name>
<keyword evidence="13" id="KW-1185">Reference proteome</keyword>
<keyword evidence="11" id="KW-0812">Transmembrane</keyword>
<evidence type="ECO:0000256" key="5">
    <source>
        <dbReference type="ARBA" id="ARBA00022723"/>
    </source>
</evidence>
<dbReference type="CDD" id="cd11060">
    <property type="entry name" value="CYP57A1-like"/>
    <property type="match status" value="1"/>
</dbReference>
<feature type="transmembrane region" description="Helical" evidence="11">
    <location>
        <begin position="28"/>
        <end position="49"/>
    </location>
</feature>
<keyword evidence="8 10" id="KW-0503">Monooxygenase</keyword>
<evidence type="ECO:0000256" key="2">
    <source>
        <dbReference type="ARBA" id="ARBA00005179"/>
    </source>
</evidence>
<evidence type="ECO:0000256" key="8">
    <source>
        <dbReference type="ARBA" id="ARBA00023033"/>
    </source>
</evidence>
<dbReference type="Gene3D" id="1.10.630.10">
    <property type="entry name" value="Cytochrome P450"/>
    <property type="match status" value="1"/>
</dbReference>
<dbReference type="PANTHER" id="PTHR24305">
    <property type="entry name" value="CYTOCHROME P450"/>
    <property type="match status" value="1"/>
</dbReference>
<keyword evidence="7 9" id="KW-0408">Iron</keyword>
<reference evidence="12 13" key="1">
    <citation type="submission" date="2016-04" db="EMBL/GenBank/DDBJ databases">
        <title>Multiple horizontal gene transfer events from other fungi enriched the ability of the initially mycotrophic fungus Trichoderma (Ascomycota) to feed on dead plant biomass.</title>
        <authorList>
            <person name="Atanasova L."/>
            <person name="Chenthamara K."/>
            <person name="Zhang J."/>
            <person name="Grujic M."/>
            <person name="Henrissat B."/>
            <person name="Kuo A."/>
            <person name="Aertz A."/>
            <person name="Salamov A."/>
            <person name="Lipzen A."/>
            <person name="Labutti K."/>
            <person name="Barry K."/>
            <person name="Miao Y."/>
            <person name="Rahimi M.J."/>
            <person name="Shen Q."/>
            <person name="Grigoriev I.V."/>
            <person name="Kubicek C.P."/>
            <person name="Druzhinina I.S."/>
        </authorList>
    </citation>
    <scope>NUCLEOTIDE SEQUENCE [LARGE SCALE GENOMIC DNA]</scope>
    <source>
        <strain evidence="12 13">NJAU 4742</strain>
    </source>
</reference>
<dbReference type="InterPro" id="IPR036396">
    <property type="entry name" value="Cyt_P450_sf"/>
</dbReference>
<dbReference type="InterPro" id="IPR017972">
    <property type="entry name" value="Cyt_P450_CS"/>
</dbReference>
<protein>
    <submittedName>
        <fullName evidence="12">Benzoate 4-monooxygenase cytochrome P450</fullName>
    </submittedName>
</protein>
<evidence type="ECO:0000256" key="6">
    <source>
        <dbReference type="ARBA" id="ARBA00023002"/>
    </source>
</evidence>
<evidence type="ECO:0000256" key="4">
    <source>
        <dbReference type="ARBA" id="ARBA00022617"/>
    </source>
</evidence>
<dbReference type="GO" id="GO:0004497">
    <property type="term" value="F:monooxygenase activity"/>
    <property type="evidence" value="ECO:0007669"/>
    <property type="project" value="UniProtKB-KW"/>
</dbReference>
<dbReference type="GO" id="GO:0016705">
    <property type="term" value="F:oxidoreductase activity, acting on paired donors, with incorporation or reduction of molecular oxygen"/>
    <property type="evidence" value="ECO:0007669"/>
    <property type="project" value="InterPro"/>
</dbReference>